<dbReference type="Gene3D" id="2.60.40.4070">
    <property type="match status" value="1"/>
</dbReference>
<reference evidence="1" key="1">
    <citation type="journal article" date="2014" name="ISME J.">
        <title>Genomic properties of Marine Group A bacteria indicate a role in the marine sulfur cycle.</title>
        <authorList>
            <person name="Wright J.J."/>
            <person name="Mewis K."/>
            <person name="Hanson N.W."/>
            <person name="Konwar K.M."/>
            <person name="Maas K.R."/>
            <person name="Hallam S.J."/>
        </authorList>
    </citation>
    <scope>NUCLEOTIDE SEQUENCE</scope>
</reference>
<accession>S4W7J1</accession>
<evidence type="ECO:0000313" key="1">
    <source>
        <dbReference type="EMBL" id="AGO87884.1"/>
    </source>
</evidence>
<dbReference type="AlphaFoldDB" id="S4W7J1"/>
<name>S4W7J1_9BACT</name>
<dbReference type="EMBL" id="KF170417">
    <property type="protein sequence ID" value="AGO87884.1"/>
    <property type="molecule type" value="Genomic_DNA"/>
</dbReference>
<organism evidence="1">
    <name type="scientific">uncultured bacterium FPPP_33K14</name>
    <dbReference type="NCBI Taxonomy" id="1343846"/>
    <lineage>
        <taxon>Bacteria</taxon>
        <taxon>environmental samples</taxon>
    </lineage>
</organism>
<sequence>MFLITLFIFASLVVAGSEKYERDQVVDPYRNSAAARIGDHPFPTNPMNDRAIGYLLQGKVNNGISNYGNLINWDEQPAGLWGDYSYLPSVAFLAGLPGHKKTSAFQWSQLESVVDSEGNVIYSIWESQGAYESWYANGDTNYVGILFNAEDDFGKWDPDSISKKSSIDDLTDAYQWVEDTDNSNIIISTLGENDPNNSSARIGFIHPWALRPKLKSREDQFDLYDYGSDQEEWTKDDNLFYYGATASESWFTRNDPSYNTDWHASTMSRTNTHNLDVTAGDLFGDTYVTDSEDTYPLLAHSDYSSTWPTRFNSVTATNESFWPGSWSQDYNTFLPGCDNSRKDPDCWEEVPGRFVSDMDVYMEFDDRWAHRGNVVNTNNEYETTGYPMGLKVMATAHSYGVSYAEDIMFVTVKVRNESGDWCAKDEYGVPVLDSEGNQICGEGMIMPDGTKLNRGKGFDYKDMSLGFYMDADVLMGDKGGYNSGLHTNDDDFMKYYYEFFELNDERLSVSLAMIGDYDGLSGLPGYAMDPDSPSPGNSYGVVATQMLDSPRATTEIDLDQDGTTDIFPGEPLKMTDWHWFDWYSRPGVTQAEGNSSGCNAGSPGCPQARNKEEILYKIMTGDTTNLMPDEHEWYFHTPNPGTDLGSELNPHFDSLEGLKEEPAFLREPDGLDCVLILSCGPFDLPVGREVPFSFCIIFGQNEEDLINNAKFAQVMYNSRYQGFTPPTRPTVHAVTEQGKVKLYWNDHAESSTDVVTGYADFEGYKIYKSIDGGESWGKPSDMIYDADGIFVGWQPYSQYDLSAEEDSLHCTYSNSFNCDGKNSRGHAIKGQDPYSPWFSLGSDTGFDLIRLDEPYVVDGDSFQYVFEDADVVDGLEYTYSIVAYDMGVEPPYKTVYEPIGDGQFNAVVDTNYSNPDQWANPEGYTYIENSKGTTILDRNFVQVYPGVQPQTSLKNVGVVPNPYIVRSGHNETTFNRKIKFNNLPSQCMISIYTVTGELVSEFEHQSITNGYAWWDMRTVNNQEVAPGLYVFHIKGAGEEKVGKFAVIR</sequence>
<proteinExistence type="predicted"/>
<protein>
    <submittedName>
        <fullName evidence="1">Uncharacterized protein</fullName>
    </submittedName>
</protein>